<feature type="domain" description="DUF6534" evidence="2">
    <location>
        <begin position="153"/>
        <end position="239"/>
    </location>
</feature>
<dbReference type="Proteomes" id="UP001385951">
    <property type="component" value="Unassembled WGS sequence"/>
</dbReference>
<comment type="caution">
    <text evidence="3">The sequence shown here is derived from an EMBL/GenBank/DDBJ whole genome shotgun (WGS) entry which is preliminary data.</text>
</comment>
<feature type="transmembrane region" description="Helical" evidence="1">
    <location>
        <begin position="147"/>
        <end position="167"/>
    </location>
</feature>
<name>A0AAW0GK76_9APHY</name>
<dbReference type="Pfam" id="PF20152">
    <property type="entry name" value="DUF6534"/>
    <property type="match status" value="1"/>
</dbReference>
<keyword evidence="1" id="KW-0472">Membrane</keyword>
<gene>
    <name evidence="3" type="ORF">QCA50_003330</name>
</gene>
<dbReference type="AlphaFoldDB" id="A0AAW0GK76"/>
<organism evidence="3 4">
    <name type="scientific">Cerrena zonata</name>
    <dbReference type="NCBI Taxonomy" id="2478898"/>
    <lineage>
        <taxon>Eukaryota</taxon>
        <taxon>Fungi</taxon>
        <taxon>Dikarya</taxon>
        <taxon>Basidiomycota</taxon>
        <taxon>Agaricomycotina</taxon>
        <taxon>Agaricomycetes</taxon>
        <taxon>Polyporales</taxon>
        <taxon>Cerrenaceae</taxon>
        <taxon>Cerrena</taxon>
    </lineage>
</organism>
<proteinExistence type="predicted"/>
<dbReference type="PANTHER" id="PTHR40465">
    <property type="entry name" value="CHROMOSOME 1, WHOLE GENOME SHOTGUN SEQUENCE"/>
    <property type="match status" value="1"/>
</dbReference>
<evidence type="ECO:0000313" key="3">
    <source>
        <dbReference type="EMBL" id="KAK7693758.1"/>
    </source>
</evidence>
<dbReference type="PANTHER" id="PTHR40465:SF1">
    <property type="entry name" value="DUF6534 DOMAIN-CONTAINING PROTEIN"/>
    <property type="match status" value="1"/>
</dbReference>
<evidence type="ECO:0000313" key="4">
    <source>
        <dbReference type="Proteomes" id="UP001385951"/>
    </source>
</evidence>
<feature type="transmembrane region" description="Helical" evidence="1">
    <location>
        <begin position="20"/>
        <end position="45"/>
    </location>
</feature>
<dbReference type="EMBL" id="JASBNA010000003">
    <property type="protein sequence ID" value="KAK7693758.1"/>
    <property type="molecule type" value="Genomic_DNA"/>
</dbReference>
<keyword evidence="1" id="KW-0812">Transmembrane</keyword>
<protein>
    <recommendedName>
        <fullName evidence="2">DUF6534 domain-containing protein</fullName>
    </recommendedName>
</protein>
<keyword evidence="1" id="KW-1133">Transmembrane helix</keyword>
<feature type="transmembrane region" description="Helical" evidence="1">
    <location>
        <begin position="179"/>
        <end position="205"/>
    </location>
</feature>
<accession>A0AAW0GK76</accession>
<feature type="transmembrane region" description="Helical" evidence="1">
    <location>
        <begin position="107"/>
        <end position="127"/>
    </location>
</feature>
<feature type="transmembrane region" description="Helical" evidence="1">
    <location>
        <begin position="211"/>
        <end position="234"/>
    </location>
</feature>
<sequence length="286" mass="32155">MLMTNLQAYVYFLRNPEDSWALKTTIAVLLLLDNVQLVLVTYAYYNLTITHFSDLAVLLLQPQWLPLMFWFEECTSIGYGPVSCHAMTKSKFCFSTVLIVSRRKYELPVALALMSIATFGCGIMFAVKFAKIRGLGDISSISWPVYLNLGTIALCDVSIAAVLCVLLRRQATLSRSTYSIFRSLILYGINASALTSICAVTSLILYATMRNSIVCIAFYCMLPKLYYISLLALLNSRKSLRERRLEAEMIVISQIPNSSYVRNRAAFDHTITPNQDKYGCDNSTIS</sequence>
<keyword evidence="4" id="KW-1185">Reference proteome</keyword>
<reference evidence="3 4" key="1">
    <citation type="submission" date="2022-09" db="EMBL/GenBank/DDBJ databases">
        <authorList>
            <person name="Palmer J.M."/>
        </authorList>
    </citation>
    <scope>NUCLEOTIDE SEQUENCE [LARGE SCALE GENOMIC DNA]</scope>
    <source>
        <strain evidence="3 4">DSM 7382</strain>
    </source>
</reference>
<evidence type="ECO:0000259" key="2">
    <source>
        <dbReference type="Pfam" id="PF20152"/>
    </source>
</evidence>
<evidence type="ECO:0000256" key="1">
    <source>
        <dbReference type="SAM" id="Phobius"/>
    </source>
</evidence>
<dbReference type="InterPro" id="IPR045339">
    <property type="entry name" value="DUF6534"/>
</dbReference>